<comment type="caution">
    <text evidence="1">The sequence shown here is derived from an EMBL/GenBank/DDBJ whole genome shotgun (WGS) entry which is preliminary data.</text>
</comment>
<dbReference type="EMBL" id="JADBEG010000001">
    <property type="protein sequence ID" value="MBE1496467.1"/>
    <property type="molecule type" value="Genomic_DNA"/>
</dbReference>
<evidence type="ECO:0000313" key="1">
    <source>
        <dbReference type="EMBL" id="MBE1496467.1"/>
    </source>
</evidence>
<dbReference type="Proteomes" id="UP000631670">
    <property type="component" value="Unassembled WGS sequence"/>
</dbReference>
<accession>A0ABR9HZU6</accession>
<dbReference type="RefSeq" id="WP_211299767.1">
    <property type="nucleotide sequence ID" value="NZ_JADBEG010000001.1"/>
</dbReference>
<name>A0ABR9HZU6_9PSEU</name>
<protein>
    <submittedName>
        <fullName evidence="1">Uncharacterized protein</fullName>
    </submittedName>
</protein>
<gene>
    <name evidence="1" type="ORF">H4696_003567</name>
</gene>
<organism evidence="1 2">
    <name type="scientific">Amycolatopsis lexingtonensis</name>
    <dbReference type="NCBI Taxonomy" id="218822"/>
    <lineage>
        <taxon>Bacteria</taxon>
        <taxon>Bacillati</taxon>
        <taxon>Actinomycetota</taxon>
        <taxon>Actinomycetes</taxon>
        <taxon>Pseudonocardiales</taxon>
        <taxon>Pseudonocardiaceae</taxon>
        <taxon>Amycolatopsis</taxon>
    </lineage>
</organism>
<reference evidence="1 2" key="1">
    <citation type="submission" date="2020-10" db="EMBL/GenBank/DDBJ databases">
        <title>Sequencing the genomes of 1000 actinobacteria strains.</title>
        <authorList>
            <person name="Klenk H.-P."/>
        </authorList>
    </citation>
    <scope>NUCLEOTIDE SEQUENCE [LARGE SCALE GENOMIC DNA]</scope>
    <source>
        <strain evidence="1 2">DSM 44653</strain>
    </source>
</reference>
<keyword evidence="2" id="KW-1185">Reference proteome</keyword>
<sequence length="57" mass="6176">MASTASSEPPTEERLRESQRLLGDVERDLKAAALGWAGRVTASVHAPIEVRALAWFA</sequence>
<evidence type="ECO:0000313" key="2">
    <source>
        <dbReference type="Proteomes" id="UP000631670"/>
    </source>
</evidence>
<proteinExistence type="predicted"/>